<dbReference type="Proteomes" id="UP000284908">
    <property type="component" value="Unassembled WGS sequence"/>
</dbReference>
<evidence type="ECO:0000313" key="1">
    <source>
        <dbReference type="EMBL" id="RJT40487.1"/>
    </source>
</evidence>
<reference evidence="1 2" key="1">
    <citation type="submission" date="2018-09" db="EMBL/GenBank/DDBJ databases">
        <authorList>
            <person name="Le Fleche-Mateos A."/>
        </authorList>
    </citation>
    <scope>NUCLEOTIDE SEQUENCE [LARGE SCALE GENOMIC DNA]</scope>
    <source>
        <strain evidence="1 2">DSM 27399</strain>
    </source>
</reference>
<dbReference type="EMBL" id="RAHH01000025">
    <property type="protein sequence ID" value="RJT40487.1"/>
    <property type="molecule type" value="Genomic_DNA"/>
</dbReference>
<gene>
    <name evidence="1" type="ORF">D6C13_19095</name>
</gene>
<dbReference type="AlphaFoldDB" id="A0A419N4T4"/>
<name>A0A419N4T4_9GAMM</name>
<keyword evidence="2" id="KW-1185">Reference proteome</keyword>
<accession>A0A419N4T4</accession>
<organism evidence="1 2">
    <name type="scientific">Rahnella woolbedingensis</name>
    <dbReference type="NCBI Taxonomy" id="1510574"/>
    <lineage>
        <taxon>Bacteria</taxon>
        <taxon>Pseudomonadati</taxon>
        <taxon>Pseudomonadota</taxon>
        <taxon>Gammaproteobacteria</taxon>
        <taxon>Enterobacterales</taxon>
        <taxon>Yersiniaceae</taxon>
        <taxon>Rahnella</taxon>
    </lineage>
</organism>
<comment type="caution">
    <text evidence="1">The sequence shown here is derived from an EMBL/GenBank/DDBJ whole genome shotgun (WGS) entry which is preliminary data.</text>
</comment>
<protein>
    <submittedName>
        <fullName evidence="1">Uncharacterized protein</fullName>
    </submittedName>
</protein>
<evidence type="ECO:0000313" key="2">
    <source>
        <dbReference type="Proteomes" id="UP000284908"/>
    </source>
</evidence>
<sequence>MSLTMEEIEKRLTDLSGALAHKYPGIMLEERLLSRITLHMAAICTAHERKSADKIKFLRGEVKYRMRSIVKIAINRLYFFLKEAPIEQITQNF</sequence>
<dbReference type="OrthoDB" id="6505145at2"/>
<proteinExistence type="predicted"/>